<name>A0AA40EBA6_9PEZI</name>
<gene>
    <name evidence="1" type="ORF">B0H67DRAFT_476345</name>
</gene>
<reference evidence="1" key="1">
    <citation type="submission" date="2023-06" db="EMBL/GenBank/DDBJ databases">
        <title>Genome-scale phylogeny and comparative genomics of the fungal order Sordariales.</title>
        <authorList>
            <consortium name="Lawrence Berkeley National Laboratory"/>
            <person name="Hensen N."/>
            <person name="Bonometti L."/>
            <person name="Westerberg I."/>
            <person name="Brannstrom I.O."/>
            <person name="Guillou S."/>
            <person name="Cros-Aarteil S."/>
            <person name="Calhoun S."/>
            <person name="Haridas S."/>
            <person name="Kuo A."/>
            <person name="Mondo S."/>
            <person name="Pangilinan J."/>
            <person name="Riley R."/>
            <person name="Labutti K."/>
            <person name="Andreopoulos B."/>
            <person name="Lipzen A."/>
            <person name="Chen C."/>
            <person name="Yanf M."/>
            <person name="Daum C."/>
            <person name="Ng V."/>
            <person name="Clum A."/>
            <person name="Steindorff A."/>
            <person name="Ohm R."/>
            <person name="Martin F."/>
            <person name="Silar P."/>
            <person name="Natvig D."/>
            <person name="Lalanne C."/>
            <person name="Gautier V."/>
            <person name="Ament-Velasquez S.L."/>
            <person name="Kruys A."/>
            <person name="Hutchinson M.I."/>
            <person name="Powell A.J."/>
            <person name="Barry K."/>
            <person name="Miller A.N."/>
            <person name="Grigoriev I.V."/>
            <person name="Debuchy R."/>
            <person name="Gladieux P."/>
            <person name="Thoren M.H."/>
            <person name="Johannesson H."/>
        </authorList>
    </citation>
    <scope>NUCLEOTIDE SEQUENCE</scope>
    <source>
        <strain evidence="1">SMH4607-1</strain>
    </source>
</reference>
<dbReference type="AlphaFoldDB" id="A0AA40EBA6"/>
<dbReference type="SUPFAM" id="SSF47336">
    <property type="entry name" value="ACP-like"/>
    <property type="match status" value="1"/>
</dbReference>
<sequence length="95" mass="10264">MMPVGDIDYGRPPNAYGVGSLAAVEVRNWIKREMAVDVSVFEVMASVLMHRLASELVGKRGKGFLPPLYCPIFSVSLRDLGGPACLKKGRPCSPS</sequence>
<accession>A0AA40EBA6</accession>
<evidence type="ECO:0000313" key="2">
    <source>
        <dbReference type="Proteomes" id="UP001172102"/>
    </source>
</evidence>
<dbReference type="Proteomes" id="UP001172102">
    <property type="component" value="Unassembled WGS sequence"/>
</dbReference>
<protein>
    <submittedName>
        <fullName evidence="1">Uncharacterized protein</fullName>
    </submittedName>
</protein>
<evidence type="ECO:0000313" key="1">
    <source>
        <dbReference type="EMBL" id="KAK0731947.1"/>
    </source>
</evidence>
<organism evidence="1 2">
    <name type="scientific">Lasiosphaeris hirsuta</name>
    <dbReference type="NCBI Taxonomy" id="260670"/>
    <lineage>
        <taxon>Eukaryota</taxon>
        <taxon>Fungi</taxon>
        <taxon>Dikarya</taxon>
        <taxon>Ascomycota</taxon>
        <taxon>Pezizomycotina</taxon>
        <taxon>Sordariomycetes</taxon>
        <taxon>Sordariomycetidae</taxon>
        <taxon>Sordariales</taxon>
        <taxon>Lasiosphaeriaceae</taxon>
        <taxon>Lasiosphaeris</taxon>
    </lineage>
</organism>
<comment type="caution">
    <text evidence="1">The sequence shown here is derived from an EMBL/GenBank/DDBJ whole genome shotgun (WGS) entry which is preliminary data.</text>
</comment>
<dbReference type="InterPro" id="IPR036736">
    <property type="entry name" value="ACP-like_sf"/>
</dbReference>
<dbReference type="EMBL" id="JAUKUA010000001">
    <property type="protein sequence ID" value="KAK0731947.1"/>
    <property type="molecule type" value="Genomic_DNA"/>
</dbReference>
<proteinExistence type="predicted"/>
<keyword evidence="2" id="KW-1185">Reference proteome</keyword>